<evidence type="ECO:0000256" key="6">
    <source>
        <dbReference type="PROSITE-ProRule" id="PRU01251"/>
    </source>
</evidence>
<dbReference type="Pfam" id="PF07724">
    <property type="entry name" value="AAA_2"/>
    <property type="match status" value="1"/>
</dbReference>
<dbReference type="GO" id="GO:0016887">
    <property type="term" value="F:ATP hydrolysis activity"/>
    <property type="evidence" value="ECO:0007669"/>
    <property type="project" value="InterPro"/>
</dbReference>
<feature type="compositionally biased region" description="Low complexity" evidence="9">
    <location>
        <begin position="46"/>
        <end position="66"/>
    </location>
</feature>
<dbReference type="InterPro" id="IPR003959">
    <property type="entry name" value="ATPase_AAA_core"/>
</dbReference>
<dbReference type="InterPro" id="IPR027417">
    <property type="entry name" value="P-loop_NTPase"/>
</dbReference>
<protein>
    <submittedName>
        <fullName evidence="11">P-loop containing nucleoside triphosphate hydrolase protein</fullName>
    </submittedName>
</protein>
<evidence type="ECO:0000256" key="7">
    <source>
        <dbReference type="RuleBase" id="RU004432"/>
    </source>
</evidence>
<keyword evidence="11" id="KW-0378">Hydrolase</keyword>
<keyword evidence="8" id="KW-0175">Coiled coil</keyword>
<dbReference type="GeneID" id="37043741"/>
<dbReference type="InParanoid" id="A0A316YQ47"/>
<dbReference type="InterPro" id="IPR028299">
    <property type="entry name" value="ClpA/B_CS2"/>
</dbReference>
<keyword evidence="5 7" id="KW-0143">Chaperone</keyword>
<feature type="domain" description="Clp R" evidence="10">
    <location>
        <begin position="1"/>
        <end position="168"/>
    </location>
</feature>
<dbReference type="Gene3D" id="3.40.50.300">
    <property type="entry name" value="P-loop containing nucleotide triphosphate hydrolases"/>
    <property type="match status" value="3"/>
</dbReference>
<dbReference type="PROSITE" id="PS51903">
    <property type="entry name" value="CLP_R"/>
    <property type="match status" value="1"/>
</dbReference>
<dbReference type="PRINTS" id="PR00300">
    <property type="entry name" value="CLPPROTEASEA"/>
</dbReference>
<dbReference type="GO" id="GO:0051082">
    <property type="term" value="F:unfolded protein binding"/>
    <property type="evidence" value="ECO:0007669"/>
    <property type="project" value="TreeGrafter"/>
</dbReference>
<dbReference type="InterPro" id="IPR050130">
    <property type="entry name" value="ClpA_ClpB"/>
</dbReference>
<evidence type="ECO:0000256" key="8">
    <source>
        <dbReference type="SAM" id="Coils"/>
    </source>
</evidence>
<evidence type="ECO:0000259" key="10">
    <source>
        <dbReference type="PROSITE" id="PS51903"/>
    </source>
</evidence>
<dbReference type="FunFam" id="3.40.50.300:FF:000120">
    <property type="entry name" value="ATP-dependent chaperone ClpB"/>
    <property type="match status" value="1"/>
</dbReference>
<dbReference type="CDD" id="cd19499">
    <property type="entry name" value="RecA-like_ClpB_Hsp104-like"/>
    <property type="match status" value="1"/>
</dbReference>
<dbReference type="PROSITE" id="PS00870">
    <property type="entry name" value="CLPAB_1"/>
    <property type="match status" value="1"/>
</dbReference>
<evidence type="ECO:0000256" key="9">
    <source>
        <dbReference type="SAM" id="MobiDB-lite"/>
    </source>
</evidence>
<dbReference type="SUPFAM" id="SSF81923">
    <property type="entry name" value="Double Clp-N motif"/>
    <property type="match status" value="1"/>
</dbReference>
<keyword evidence="12" id="KW-1185">Reference proteome</keyword>
<dbReference type="Gene3D" id="1.10.1780.10">
    <property type="entry name" value="Clp, N-terminal domain"/>
    <property type="match status" value="1"/>
</dbReference>
<dbReference type="CDD" id="cd00009">
    <property type="entry name" value="AAA"/>
    <property type="match status" value="1"/>
</dbReference>
<keyword evidence="2 6" id="KW-0677">Repeat</keyword>
<dbReference type="GO" id="GO:0043335">
    <property type="term" value="P:protein unfolding"/>
    <property type="evidence" value="ECO:0007669"/>
    <property type="project" value="TreeGrafter"/>
</dbReference>
<dbReference type="GO" id="GO:0070370">
    <property type="term" value="P:cellular heat acclimation"/>
    <property type="evidence" value="ECO:0007669"/>
    <property type="project" value="TreeGrafter"/>
</dbReference>
<comment type="similarity">
    <text evidence="1 7">Belongs to the ClpA/ClpB family.</text>
</comment>
<sequence>MSFEFTDRANAALAQAMQLARDMSHANLFPVHLALALLTDGGTSQGASRPGTPAPAPASTSSSQPSLFRSVLQKAGADASKLETALRAAIRKIPSQNPPPDDVGLASSTSKVLKRAEELKKQQHDAYIAQDHLLLAIIDDNTIQPLLKEAGLANTQLLQTAITQSRGQKRIDSKSAEGGYDALAKYCVDLTNLAAEGKLDPVIGRDSEIRRVIRVLSRRRKNCACLVGEAGVGKTAIAEGLAQRIIERDCPPSLFGKLLSLDLGALMAGASYKGEFEERVKSVINELEKAADEGTTIILFIDEMHLIVAGRDSSGGMDAGNLFKPALARGKIKVIGATTLNEYKTAIEKDAALDRRFQSVFVSEPDENATLAILRGVREKYEVHAGVRILDASLVSAVQLAKRYLPYRRAPDSALDIIDEACAEVSTDRDTMPEEIDKLQRQKVQLEVAIHALEREKDEASKESLEATRKELAAIEDALGPKLAEHQAEKEKHDELANARRRLDDLRAKADAAERRYDLATSADIRYGAIPDLETRIAALEQEERRKVDQGHIDSKSTVTPEVVATIVARWTGVPVRSMLESEKQKILKLPKLLSKDVVGQPEAVSAISKAIQMNRAGLHNPNQPASFLFLGSSGSGKTLCAKTLAKTLFNDEKAMVRIDSSEYSEKHSISRLFGSPPGYVGHGEGGQLEAVRRRPYSIVLVDEIEKGAREYLLAWLQILDDGRATDGQGRLIDFSQTIIIFTSNLGSQFINDAEENDELSSQTRQLVESSVAAALPPEFRNRIGSTVIFRKLSRSDVRNIVDLRVREIEDRAKKNGKRLKFQLSAAAKDFLASVGYSPSMGARPLARAINNEVLGPLSILLLRGQVRDKETVQVEFDAVGNKLVVMPNHAVDAAFAEGEMDIDEDDDETMSDDAFIDGEPLD</sequence>
<evidence type="ECO:0000256" key="4">
    <source>
        <dbReference type="ARBA" id="ARBA00022840"/>
    </source>
</evidence>
<reference evidence="11 12" key="1">
    <citation type="journal article" date="2018" name="Mol. Biol. Evol.">
        <title>Broad Genomic Sampling Reveals a Smut Pathogenic Ancestry of the Fungal Clade Ustilaginomycotina.</title>
        <authorList>
            <person name="Kijpornyongpan T."/>
            <person name="Mondo S.J."/>
            <person name="Barry K."/>
            <person name="Sandor L."/>
            <person name="Lee J."/>
            <person name="Lipzen A."/>
            <person name="Pangilinan J."/>
            <person name="LaButti K."/>
            <person name="Hainaut M."/>
            <person name="Henrissat B."/>
            <person name="Grigoriev I.V."/>
            <person name="Spatafora J.W."/>
            <person name="Aime M.C."/>
        </authorList>
    </citation>
    <scope>NUCLEOTIDE SEQUENCE [LARGE SCALE GENOMIC DNA]</scope>
    <source>
        <strain evidence="11 12">MCA 4198</strain>
    </source>
</reference>
<dbReference type="InterPro" id="IPR041546">
    <property type="entry name" value="ClpA/ClpB_AAA_lid"/>
</dbReference>
<evidence type="ECO:0000256" key="5">
    <source>
        <dbReference type="ARBA" id="ARBA00023186"/>
    </source>
</evidence>
<dbReference type="InterPro" id="IPR001270">
    <property type="entry name" value="ClpA/B"/>
</dbReference>
<dbReference type="Pfam" id="PF02861">
    <property type="entry name" value="Clp_N"/>
    <property type="match status" value="1"/>
</dbReference>
<dbReference type="InterPro" id="IPR003593">
    <property type="entry name" value="AAA+_ATPase"/>
</dbReference>
<dbReference type="PANTHER" id="PTHR11638:SF18">
    <property type="entry name" value="HEAT SHOCK PROTEIN 104"/>
    <property type="match status" value="1"/>
</dbReference>
<dbReference type="InterPro" id="IPR036628">
    <property type="entry name" value="Clp_N_dom_sf"/>
</dbReference>
<name>A0A316YQ47_9BASI</name>
<evidence type="ECO:0000256" key="3">
    <source>
        <dbReference type="ARBA" id="ARBA00022741"/>
    </source>
</evidence>
<proteinExistence type="inferred from homology"/>
<dbReference type="InterPro" id="IPR018368">
    <property type="entry name" value="ClpA/B_CS1"/>
</dbReference>
<dbReference type="SMART" id="SM01086">
    <property type="entry name" value="ClpB_D2-small"/>
    <property type="match status" value="1"/>
</dbReference>
<dbReference type="AlphaFoldDB" id="A0A316YQ47"/>
<dbReference type="SUPFAM" id="SSF52540">
    <property type="entry name" value="P-loop containing nucleoside triphosphate hydrolases"/>
    <property type="match status" value="2"/>
</dbReference>
<organism evidence="11 12">
    <name type="scientific">Acaromyces ingoldii</name>
    <dbReference type="NCBI Taxonomy" id="215250"/>
    <lineage>
        <taxon>Eukaryota</taxon>
        <taxon>Fungi</taxon>
        <taxon>Dikarya</taxon>
        <taxon>Basidiomycota</taxon>
        <taxon>Ustilaginomycotina</taxon>
        <taxon>Exobasidiomycetes</taxon>
        <taxon>Exobasidiales</taxon>
        <taxon>Cryptobasidiaceae</taxon>
        <taxon>Acaromyces</taxon>
    </lineage>
</organism>
<dbReference type="GO" id="GO:0005829">
    <property type="term" value="C:cytosol"/>
    <property type="evidence" value="ECO:0007669"/>
    <property type="project" value="TreeGrafter"/>
</dbReference>
<feature type="region of interest" description="Disordered" evidence="9">
    <location>
        <begin position="42"/>
        <end position="67"/>
    </location>
</feature>
<dbReference type="FunFam" id="3.40.50.300:FF:000025">
    <property type="entry name" value="ATP-dependent Clp protease subunit"/>
    <property type="match status" value="1"/>
</dbReference>
<dbReference type="PANTHER" id="PTHR11638">
    <property type="entry name" value="ATP-DEPENDENT CLP PROTEASE"/>
    <property type="match status" value="1"/>
</dbReference>
<dbReference type="Gene3D" id="1.10.8.60">
    <property type="match status" value="1"/>
</dbReference>
<dbReference type="FunCoup" id="A0A316YQ47">
    <property type="interactions" value="307"/>
</dbReference>
<evidence type="ECO:0000313" key="11">
    <source>
        <dbReference type="EMBL" id="PWN90788.1"/>
    </source>
</evidence>
<evidence type="ECO:0000256" key="1">
    <source>
        <dbReference type="ARBA" id="ARBA00008675"/>
    </source>
</evidence>
<dbReference type="Pfam" id="PF10431">
    <property type="entry name" value="ClpB_D2-small"/>
    <property type="match status" value="1"/>
</dbReference>
<dbReference type="SMART" id="SM00382">
    <property type="entry name" value="AAA"/>
    <property type="match status" value="2"/>
</dbReference>
<dbReference type="GO" id="GO:0005524">
    <property type="term" value="F:ATP binding"/>
    <property type="evidence" value="ECO:0007669"/>
    <property type="project" value="UniProtKB-KW"/>
</dbReference>
<accession>A0A316YQ47</accession>
<gene>
    <name evidence="11" type="ORF">FA10DRAFT_267226</name>
</gene>
<dbReference type="Pfam" id="PF17871">
    <property type="entry name" value="AAA_lid_9"/>
    <property type="match status" value="1"/>
</dbReference>
<keyword evidence="3 7" id="KW-0547">Nucleotide-binding</keyword>
<dbReference type="GO" id="GO:0042026">
    <property type="term" value="P:protein refolding"/>
    <property type="evidence" value="ECO:0007669"/>
    <property type="project" value="TreeGrafter"/>
</dbReference>
<dbReference type="InterPro" id="IPR004176">
    <property type="entry name" value="Clp_R_N"/>
</dbReference>
<dbReference type="STRING" id="215250.A0A316YQ47"/>
<dbReference type="Pfam" id="PF00004">
    <property type="entry name" value="AAA"/>
    <property type="match status" value="1"/>
</dbReference>
<evidence type="ECO:0000313" key="12">
    <source>
        <dbReference type="Proteomes" id="UP000245768"/>
    </source>
</evidence>
<feature type="coiled-coil region" evidence="8">
    <location>
        <begin position="436"/>
        <end position="523"/>
    </location>
</feature>
<dbReference type="GO" id="GO:0051087">
    <property type="term" value="F:protein-folding chaperone binding"/>
    <property type="evidence" value="ECO:0007669"/>
    <property type="project" value="TreeGrafter"/>
</dbReference>
<dbReference type="Proteomes" id="UP000245768">
    <property type="component" value="Unassembled WGS sequence"/>
</dbReference>
<evidence type="ECO:0000256" key="2">
    <source>
        <dbReference type="ARBA" id="ARBA00022737"/>
    </source>
</evidence>
<dbReference type="EMBL" id="KZ819636">
    <property type="protein sequence ID" value="PWN90788.1"/>
    <property type="molecule type" value="Genomic_DNA"/>
</dbReference>
<keyword evidence="4 7" id="KW-0067">ATP-binding</keyword>
<dbReference type="InterPro" id="IPR019489">
    <property type="entry name" value="Clp_ATPase_C"/>
</dbReference>
<dbReference type="OrthoDB" id="47330at2759"/>
<dbReference type="PROSITE" id="PS00871">
    <property type="entry name" value="CLPAB_2"/>
    <property type="match status" value="1"/>
</dbReference>
<dbReference type="RefSeq" id="XP_025377986.1">
    <property type="nucleotide sequence ID" value="XM_025521825.1"/>
</dbReference>
<feature type="region of interest" description="Disordered" evidence="9">
    <location>
        <begin position="904"/>
        <end position="923"/>
    </location>
</feature>